<dbReference type="Pfam" id="PF24755">
    <property type="entry name" value="SpoVR_C"/>
    <property type="match status" value="1"/>
</dbReference>
<dbReference type="InterPro" id="IPR057008">
    <property type="entry name" value="SpoVR-like_C"/>
</dbReference>
<accession>A0A1F5WQ31</accession>
<protein>
    <submittedName>
        <fullName evidence="3">Stage V sporulation protein R</fullName>
    </submittedName>
</protein>
<dbReference type="PANTHER" id="PTHR30029">
    <property type="entry name" value="STAGE V SPORULATION PROTEIN R"/>
    <property type="match status" value="1"/>
</dbReference>
<evidence type="ECO:0000259" key="1">
    <source>
        <dbReference type="Pfam" id="PF04293"/>
    </source>
</evidence>
<evidence type="ECO:0000313" key="3">
    <source>
        <dbReference type="EMBL" id="OGF77755.1"/>
    </source>
</evidence>
<dbReference type="InterPro" id="IPR007390">
    <property type="entry name" value="Spore_V_R"/>
</dbReference>
<sequence>MDWTIEDLKNWHEKIFEKVLEFGLDPYEQEFEICDHEQMMSYMAYSGMPSHYPHWSYGKAFEKTKTLYDYGVSGLPYEMVINSNPSIAYLMKGNNLCLQLLTMSHVYGHNDFFKNNFTFKSTNADYTIQDFMSHAKRVRGYIENPFIGLDKVEAVLDAAHSLSLQQRRNLARKKLTHDEQAEMVRDQFRQMTDPFGSVHKREKFDDEGFKQAMEKNPPWPEEDILLFIRDNTRLSEWEKDLLTIVHDEVQYFVPQIETKIMNEGWASFWHKKIMNSLDLDFGLAAEFAKNHAQVLSPRFGQINPYHLGYKIWENIEKRWDEPSKEDLEKFGKLNFSNADGSKKTGSNKIFEVREADRDQSFIRQYLTKDLMRELKMFEYEETEQGGQRVIKVTKVPDEDNWQAMRDQLIKSVGMNGIPVIKVEDANYNNSRHLFLKHYHDGRDLQLGYAEKTLKHVRDLWRGRVSLEAIINNTKNLCHVDDDGKFHKKIIY</sequence>
<dbReference type="PANTHER" id="PTHR30029:SF2">
    <property type="entry name" value="STAGE V SPORULATION PROTEIN R"/>
    <property type="match status" value="1"/>
</dbReference>
<proteinExistence type="predicted"/>
<name>A0A1F5WQ31_9BACT</name>
<dbReference type="EMBL" id="MFHI01000035">
    <property type="protein sequence ID" value="OGF77755.1"/>
    <property type="molecule type" value="Genomic_DNA"/>
</dbReference>
<organism evidence="3 4">
    <name type="scientific">Candidatus Giovannonibacteria bacterium RIFCSPHIGHO2_02_43_13</name>
    <dbReference type="NCBI Taxonomy" id="1798330"/>
    <lineage>
        <taxon>Bacteria</taxon>
        <taxon>Candidatus Giovannoniibacteriota</taxon>
    </lineage>
</organism>
<dbReference type="Pfam" id="PF04293">
    <property type="entry name" value="SpoVR"/>
    <property type="match status" value="1"/>
</dbReference>
<comment type="caution">
    <text evidence="3">The sequence shown here is derived from an EMBL/GenBank/DDBJ whole genome shotgun (WGS) entry which is preliminary data.</text>
</comment>
<feature type="domain" description="SpoVR-like C-terminal" evidence="2">
    <location>
        <begin position="418"/>
        <end position="469"/>
    </location>
</feature>
<evidence type="ECO:0000259" key="2">
    <source>
        <dbReference type="Pfam" id="PF24755"/>
    </source>
</evidence>
<dbReference type="InterPro" id="IPR056174">
    <property type="entry name" value="SpoVR_N"/>
</dbReference>
<dbReference type="Proteomes" id="UP000178425">
    <property type="component" value="Unassembled WGS sequence"/>
</dbReference>
<evidence type="ECO:0000313" key="4">
    <source>
        <dbReference type="Proteomes" id="UP000178425"/>
    </source>
</evidence>
<reference evidence="3 4" key="1">
    <citation type="journal article" date="2016" name="Nat. Commun.">
        <title>Thousands of microbial genomes shed light on interconnected biogeochemical processes in an aquifer system.</title>
        <authorList>
            <person name="Anantharaman K."/>
            <person name="Brown C.T."/>
            <person name="Hug L.A."/>
            <person name="Sharon I."/>
            <person name="Castelle C.J."/>
            <person name="Probst A.J."/>
            <person name="Thomas B.C."/>
            <person name="Singh A."/>
            <person name="Wilkins M.J."/>
            <person name="Karaoz U."/>
            <person name="Brodie E.L."/>
            <person name="Williams K.H."/>
            <person name="Hubbard S.S."/>
            <person name="Banfield J.F."/>
        </authorList>
    </citation>
    <scope>NUCLEOTIDE SEQUENCE [LARGE SCALE GENOMIC DNA]</scope>
</reference>
<gene>
    <name evidence="3" type="ORF">A2W54_03215</name>
</gene>
<feature type="domain" description="SpoVR protein-like N-terminal" evidence="1">
    <location>
        <begin position="2"/>
        <end position="415"/>
    </location>
</feature>
<dbReference type="AlphaFoldDB" id="A0A1F5WQ31"/>